<proteinExistence type="predicted"/>
<protein>
    <submittedName>
        <fullName evidence="1">Uncharacterized protein</fullName>
    </submittedName>
</protein>
<sequence>MELAVFLLSCDAITNEKEVSRLEGLQEHREDINNMRGFGRWIPHDDKSTSMTFSDFTSAIGGLNKKYGTWLYLETVYIDWLYLLTQVLFEMKSTSTIRNGGNG</sequence>
<comment type="caution">
    <text evidence="1">The sequence shown here is derived from an EMBL/GenBank/DDBJ whole genome shotgun (WGS) entry which is preliminary data.</text>
</comment>
<evidence type="ECO:0000313" key="1">
    <source>
        <dbReference type="EMBL" id="CZT13625.1"/>
    </source>
</evidence>
<dbReference type="AlphaFoldDB" id="A0A1E1LT28"/>
<evidence type="ECO:0000313" key="2">
    <source>
        <dbReference type="Proteomes" id="UP000178129"/>
    </source>
</evidence>
<dbReference type="InParanoid" id="A0A1E1LT28"/>
<reference evidence="2" key="1">
    <citation type="submission" date="2016-03" db="EMBL/GenBank/DDBJ databases">
        <authorList>
            <person name="Ploux O."/>
        </authorList>
    </citation>
    <scope>NUCLEOTIDE SEQUENCE [LARGE SCALE GENOMIC DNA]</scope>
    <source>
        <strain evidence="2">UK7</strain>
    </source>
</reference>
<accession>A0A1E1LT28</accession>
<name>A0A1E1LT28_9HELO</name>
<gene>
    <name evidence="1" type="ORF">RCO7_10847</name>
</gene>
<organism evidence="1 2">
    <name type="scientific">Rhynchosporium graminicola</name>
    <dbReference type="NCBI Taxonomy" id="2792576"/>
    <lineage>
        <taxon>Eukaryota</taxon>
        <taxon>Fungi</taxon>
        <taxon>Dikarya</taxon>
        <taxon>Ascomycota</taxon>
        <taxon>Pezizomycotina</taxon>
        <taxon>Leotiomycetes</taxon>
        <taxon>Helotiales</taxon>
        <taxon>Ploettnerulaceae</taxon>
        <taxon>Rhynchosporium</taxon>
    </lineage>
</organism>
<dbReference type="EMBL" id="FJUW01000091">
    <property type="protein sequence ID" value="CZT13625.1"/>
    <property type="molecule type" value="Genomic_DNA"/>
</dbReference>
<dbReference type="Proteomes" id="UP000178129">
    <property type="component" value="Unassembled WGS sequence"/>
</dbReference>
<keyword evidence="2" id="KW-1185">Reference proteome</keyword>